<organism evidence="2 3">
    <name type="scientific">Cherax quadricarinatus</name>
    <name type="common">Australian red claw crayfish</name>
    <dbReference type="NCBI Taxonomy" id="27406"/>
    <lineage>
        <taxon>Eukaryota</taxon>
        <taxon>Metazoa</taxon>
        <taxon>Ecdysozoa</taxon>
        <taxon>Arthropoda</taxon>
        <taxon>Crustacea</taxon>
        <taxon>Multicrustacea</taxon>
        <taxon>Malacostraca</taxon>
        <taxon>Eumalacostraca</taxon>
        <taxon>Eucarida</taxon>
        <taxon>Decapoda</taxon>
        <taxon>Pleocyemata</taxon>
        <taxon>Astacidea</taxon>
        <taxon>Parastacoidea</taxon>
        <taxon>Parastacidae</taxon>
        <taxon>Cherax</taxon>
    </lineage>
</organism>
<name>A0AAW0WFD9_CHEQU</name>
<proteinExistence type="predicted"/>
<feature type="region of interest" description="Disordered" evidence="1">
    <location>
        <begin position="1"/>
        <end position="35"/>
    </location>
</feature>
<protein>
    <submittedName>
        <fullName evidence="2">Uncharacterized protein</fullName>
    </submittedName>
</protein>
<evidence type="ECO:0000313" key="2">
    <source>
        <dbReference type="EMBL" id="KAK8725941.1"/>
    </source>
</evidence>
<dbReference type="AlphaFoldDB" id="A0AAW0WFD9"/>
<comment type="caution">
    <text evidence="2">The sequence shown here is derived from an EMBL/GenBank/DDBJ whole genome shotgun (WGS) entry which is preliminary data.</text>
</comment>
<accession>A0AAW0WFD9</accession>
<dbReference type="EMBL" id="JARKIK010000081">
    <property type="protein sequence ID" value="KAK8725941.1"/>
    <property type="molecule type" value="Genomic_DNA"/>
</dbReference>
<evidence type="ECO:0000313" key="3">
    <source>
        <dbReference type="Proteomes" id="UP001445076"/>
    </source>
</evidence>
<sequence>SCHRRTSTLHSNTGSVLDFSSLRSRENEEQQQQEALTCPNPGLLTVPIRTISGTLANSTVPSLSPLLILAEYDDLSKQNYVISVRKPSQDSDCCLFELSPVLAKQAGQPGAVMGSSDDPDSDMETPACLPQHIHSTRRVSAPSILDTVCENPHTIKVPLDAINNMSSATHKRKSPIIPFASQMLNAGAKISSLRRSHSLEMMTSCDNIVEKETTLKNKITYSSLHKKHSLSPVVRETHFNTPSACERIQRRKSSVSVVKVVAIPEDIGTLECADSGSSVDSGGDGVKTCANRQVSIDEGIGVDCLIEEESI</sequence>
<gene>
    <name evidence="2" type="ORF">OTU49_010562</name>
</gene>
<evidence type="ECO:0000256" key="1">
    <source>
        <dbReference type="SAM" id="MobiDB-lite"/>
    </source>
</evidence>
<keyword evidence="3" id="KW-1185">Reference proteome</keyword>
<reference evidence="2 3" key="1">
    <citation type="journal article" date="2024" name="BMC Genomics">
        <title>Genome assembly of redclaw crayfish (Cherax quadricarinatus) provides insights into its immune adaptation and hypoxia tolerance.</title>
        <authorList>
            <person name="Liu Z."/>
            <person name="Zheng J."/>
            <person name="Li H."/>
            <person name="Fang K."/>
            <person name="Wang S."/>
            <person name="He J."/>
            <person name="Zhou D."/>
            <person name="Weng S."/>
            <person name="Chi M."/>
            <person name="Gu Z."/>
            <person name="He J."/>
            <person name="Li F."/>
            <person name="Wang M."/>
        </authorList>
    </citation>
    <scope>NUCLEOTIDE SEQUENCE [LARGE SCALE GENOMIC DNA]</scope>
    <source>
        <strain evidence="2">ZL_2023a</strain>
    </source>
</reference>
<feature type="non-terminal residue" evidence="2">
    <location>
        <position position="1"/>
    </location>
</feature>
<dbReference type="Proteomes" id="UP001445076">
    <property type="component" value="Unassembled WGS sequence"/>
</dbReference>